<comment type="similarity">
    <text evidence="2 4">Belongs to the pterin-4-alpha-carbinolamine dehydratase family.</text>
</comment>
<evidence type="ECO:0000313" key="6">
    <source>
        <dbReference type="Proteomes" id="UP000295382"/>
    </source>
</evidence>
<proteinExistence type="inferred from homology"/>
<evidence type="ECO:0000256" key="2">
    <source>
        <dbReference type="ARBA" id="ARBA00006472"/>
    </source>
</evidence>
<dbReference type="SUPFAM" id="SSF55248">
    <property type="entry name" value="PCD-like"/>
    <property type="match status" value="1"/>
</dbReference>
<dbReference type="GO" id="GO:0008124">
    <property type="term" value="F:4-alpha-hydroxytetrahydrobiopterin dehydratase activity"/>
    <property type="evidence" value="ECO:0007669"/>
    <property type="project" value="UniProtKB-UniRule"/>
</dbReference>
<dbReference type="EMBL" id="SLZQ01000002">
    <property type="protein sequence ID" value="TCS38681.1"/>
    <property type="molecule type" value="Genomic_DNA"/>
</dbReference>
<organism evidence="5 6">
    <name type="scientific">Paucimonas lemoignei</name>
    <name type="common">Pseudomonas lemoignei</name>
    <dbReference type="NCBI Taxonomy" id="29443"/>
    <lineage>
        <taxon>Bacteria</taxon>
        <taxon>Pseudomonadati</taxon>
        <taxon>Pseudomonadota</taxon>
        <taxon>Betaproteobacteria</taxon>
        <taxon>Burkholderiales</taxon>
        <taxon>Burkholderiaceae</taxon>
        <taxon>Paucimonas</taxon>
    </lineage>
</organism>
<evidence type="ECO:0000256" key="3">
    <source>
        <dbReference type="ARBA" id="ARBA00023239"/>
    </source>
</evidence>
<keyword evidence="3 4" id="KW-0456">Lyase</keyword>
<dbReference type="Pfam" id="PF01329">
    <property type="entry name" value="Pterin_4a"/>
    <property type="match status" value="1"/>
</dbReference>
<gene>
    <name evidence="5" type="ORF">EDC30_102422</name>
</gene>
<comment type="catalytic activity">
    <reaction evidence="1 4">
        <text>(4aS,6R)-4a-hydroxy-L-erythro-5,6,7,8-tetrahydrobiopterin = (6R)-L-erythro-6,7-dihydrobiopterin + H2O</text>
        <dbReference type="Rhea" id="RHEA:11920"/>
        <dbReference type="ChEBI" id="CHEBI:15377"/>
        <dbReference type="ChEBI" id="CHEBI:15642"/>
        <dbReference type="ChEBI" id="CHEBI:43120"/>
        <dbReference type="EC" id="4.2.1.96"/>
    </reaction>
</comment>
<dbReference type="Proteomes" id="UP000295382">
    <property type="component" value="Unassembled WGS sequence"/>
</dbReference>
<accession>A0A4R3I1T3</accession>
<reference evidence="5 6" key="1">
    <citation type="submission" date="2019-03" db="EMBL/GenBank/DDBJ databases">
        <title>Genomic Encyclopedia of Type Strains, Phase IV (KMG-IV): sequencing the most valuable type-strain genomes for metagenomic binning, comparative biology and taxonomic classification.</title>
        <authorList>
            <person name="Goeker M."/>
        </authorList>
    </citation>
    <scope>NUCLEOTIDE SEQUENCE [LARGE SCALE GENOMIC DNA]</scope>
    <source>
        <strain evidence="5 6">DSM 7445</strain>
    </source>
</reference>
<dbReference type="EC" id="4.2.1.96" evidence="4"/>
<dbReference type="InterPro" id="IPR001533">
    <property type="entry name" value="Pterin_deHydtase"/>
</dbReference>
<protein>
    <recommendedName>
        <fullName evidence="4">Putative pterin-4-alpha-carbinolamine dehydratase</fullName>
        <shortName evidence="4">PHS</shortName>
        <ecNumber evidence="4">4.2.1.96</ecNumber>
    </recommendedName>
    <alternativeName>
        <fullName evidence="4">4-alpha-hydroxy-tetrahydropterin dehydratase</fullName>
    </alternativeName>
    <alternativeName>
        <fullName evidence="4">Pterin carbinolamine dehydratase</fullName>
        <shortName evidence="4">PCD</shortName>
    </alternativeName>
</protein>
<evidence type="ECO:0000313" key="5">
    <source>
        <dbReference type="EMBL" id="TCS38681.1"/>
    </source>
</evidence>
<dbReference type="GO" id="GO:0006729">
    <property type="term" value="P:tetrahydrobiopterin biosynthetic process"/>
    <property type="evidence" value="ECO:0007669"/>
    <property type="project" value="InterPro"/>
</dbReference>
<evidence type="ECO:0000256" key="4">
    <source>
        <dbReference type="HAMAP-Rule" id="MF_00434"/>
    </source>
</evidence>
<dbReference type="HAMAP" id="MF_00434">
    <property type="entry name" value="Pterin_4_alpha"/>
    <property type="match status" value="1"/>
</dbReference>
<dbReference type="AlphaFoldDB" id="A0A4R3I1T3"/>
<evidence type="ECO:0000256" key="1">
    <source>
        <dbReference type="ARBA" id="ARBA00001554"/>
    </source>
</evidence>
<dbReference type="PANTHER" id="PTHR12599">
    <property type="entry name" value="PTERIN-4-ALPHA-CARBINOLAMINE DEHYDRATASE"/>
    <property type="match status" value="1"/>
</dbReference>
<comment type="caution">
    <text evidence="5">The sequence shown here is derived from an EMBL/GenBank/DDBJ whole genome shotgun (WGS) entry which is preliminary data.</text>
</comment>
<dbReference type="RefSeq" id="WP_132257734.1">
    <property type="nucleotide sequence ID" value="NZ_SLZQ01000002.1"/>
</dbReference>
<dbReference type="InterPro" id="IPR036428">
    <property type="entry name" value="PCD_sf"/>
</dbReference>
<dbReference type="OrthoDB" id="9794987at2"/>
<dbReference type="PANTHER" id="PTHR12599:SF0">
    <property type="entry name" value="PTERIN-4-ALPHA-CARBINOLAMINE DEHYDRATASE"/>
    <property type="match status" value="1"/>
</dbReference>
<name>A0A4R3I1T3_PAULE</name>
<dbReference type="Gene3D" id="3.30.1360.20">
    <property type="entry name" value="Transcriptional coactivator/pterin dehydratase"/>
    <property type="match status" value="1"/>
</dbReference>
<keyword evidence="6" id="KW-1185">Reference proteome</keyword>
<sequence length="120" mass="13464">MITTAELLTKKCHHQQAALSDAQVQEYLAAVPAWQIQDGRVTRRFDFKNYYETLAFVNAIAYMIHAEDHHPVLNITYNHCTVKYHTHSVNAGQGGLSENDFICAAKVDAIYAGSYSESKS</sequence>